<dbReference type="OrthoDB" id="5244594at2759"/>
<feature type="signal peptide" evidence="1">
    <location>
        <begin position="1"/>
        <end position="15"/>
    </location>
</feature>
<evidence type="ECO:0000313" key="3">
    <source>
        <dbReference type="Proteomes" id="UP000034680"/>
    </source>
</evidence>
<dbReference type="AlphaFoldDB" id="A0A0G2HQE1"/>
<comment type="caution">
    <text evidence="2">The sequence shown here is derived from an EMBL/GenBank/DDBJ whole genome shotgun (WGS) entry which is preliminary data.</text>
</comment>
<feature type="chain" id="PRO_5013357162" evidence="1">
    <location>
        <begin position="16"/>
        <end position="91"/>
    </location>
</feature>
<dbReference type="Proteomes" id="UP000034680">
    <property type="component" value="Unassembled WGS sequence"/>
</dbReference>
<sequence>MRSLAIIFLAALAIAGPLNPQVEEGNKALAALQDVSPDDANAVQMVSEDQRQDQGVGEILSALGQNSPDDAEAAKGLGRRDDDVASILAAL</sequence>
<reference evidence="2 3" key="2">
    <citation type="submission" date="2015-05" db="EMBL/GenBank/DDBJ databases">
        <authorList>
            <person name="Morales-Cruz A."/>
            <person name="Amrine K.C."/>
            <person name="Cantu D."/>
        </authorList>
    </citation>
    <scope>NUCLEOTIDE SEQUENCE [LARGE SCALE GENOMIC DNA]</scope>
    <source>
        <strain evidence="2">DA912</strain>
    </source>
</reference>
<dbReference type="EMBL" id="LCUC01000095">
    <property type="protein sequence ID" value="KKY37113.1"/>
    <property type="molecule type" value="Genomic_DNA"/>
</dbReference>
<organism evidence="2 3">
    <name type="scientific">Diaporthe ampelina</name>
    <dbReference type="NCBI Taxonomy" id="1214573"/>
    <lineage>
        <taxon>Eukaryota</taxon>
        <taxon>Fungi</taxon>
        <taxon>Dikarya</taxon>
        <taxon>Ascomycota</taxon>
        <taxon>Pezizomycotina</taxon>
        <taxon>Sordariomycetes</taxon>
        <taxon>Sordariomycetidae</taxon>
        <taxon>Diaporthales</taxon>
        <taxon>Diaporthaceae</taxon>
        <taxon>Diaporthe</taxon>
    </lineage>
</organism>
<gene>
    <name evidence="2" type="ORF">UCDDA912_g02864</name>
</gene>
<evidence type="ECO:0000313" key="2">
    <source>
        <dbReference type="EMBL" id="KKY37113.1"/>
    </source>
</evidence>
<protein>
    <submittedName>
        <fullName evidence="2">Uncharacterized protein</fullName>
    </submittedName>
</protein>
<accession>A0A0G2HQE1</accession>
<keyword evidence="3" id="KW-1185">Reference proteome</keyword>
<name>A0A0G2HQE1_9PEZI</name>
<keyword evidence="1" id="KW-0732">Signal</keyword>
<proteinExistence type="predicted"/>
<evidence type="ECO:0000256" key="1">
    <source>
        <dbReference type="SAM" id="SignalP"/>
    </source>
</evidence>
<reference evidence="2 3" key="1">
    <citation type="submission" date="2015-05" db="EMBL/GenBank/DDBJ databases">
        <title>Distinctive expansion of gene families associated with plant cell wall degradation and secondary metabolism in the genomes of grapevine trunk pathogens.</title>
        <authorList>
            <person name="Lawrence D.P."/>
            <person name="Travadon R."/>
            <person name="Rolshausen P.E."/>
            <person name="Baumgartner K."/>
        </authorList>
    </citation>
    <scope>NUCLEOTIDE SEQUENCE [LARGE SCALE GENOMIC DNA]</scope>
    <source>
        <strain evidence="2">DA912</strain>
    </source>
</reference>